<dbReference type="EMBL" id="RYZS01000001">
    <property type="protein sequence ID" value="RVU94173.1"/>
    <property type="molecule type" value="Genomic_DNA"/>
</dbReference>
<dbReference type="Gene3D" id="3.40.50.2300">
    <property type="match status" value="1"/>
</dbReference>
<reference evidence="4 6" key="2">
    <citation type="submission" date="2018-12" db="EMBL/GenBank/DDBJ databases">
        <title>A novel vanA-carrying plasmid in a clinical isolate of Enterococcus avium.</title>
        <authorList>
            <person name="Bernasconi O.J."/>
            <person name="Luzzaro F."/>
            <person name="Endimiani A."/>
        </authorList>
    </citation>
    <scope>NUCLEOTIDE SEQUENCE [LARGE SCALE GENOMIC DNA]</scope>
    <source>
        <strain evidence="4 6">LC0559/18</strain>
    </source>
</reference>
<protein>
    <submittedName>
        <fullName evidence="5">PTS fructose transporter subunit IIB</fullName>
    </submittedName>
    <submittedName>
        <fullName evidence="3">PTS sugar transporter subunit IIB</fullName>
    </submittedName>
</protein>
<dbReference type="InterPro" id="IPR003501">
    <property type="entry name" value="PTS_EIIB_2/3"/>
</dbReference>
<dbReference type="GeneID" id="69569951"/>
<dbReference type="GO" id="GO:0009401">
    <property type="term" value="P:phosphoenolpyruvate-dependent sugar phosphotransferase system"/>
    <property type="evidence" value="ECO:0007669"/>
    <property type="project" value="InterPro"/>
</dbReference>
<keyword evidence="3" id="KW-0762">Sugar transport</keyword>
<reference evidence="5 7" key="1">
    <citation type="submission" date="2017-10" db="EMBL/GenBank/DDBJ databases">
        <title>FDA dAtabase for Regulatory Grade micrObial Sequences (FDA-ARGOS): Supporting development and validation of Infectious Disease Dx tests.</title>
        <authorList>
            <person name="Campos J."/>
            <person name="Goldberg B."/>
            <person name="Tallon L.J."/>
            <person name="Sadzewicz L."/>
            <person name="Sengamalay N."/>
            <person name="Ott S."/>
            <person name="Godinez A."/>
            <person name="Nagaraj S."/>
            <person name="Vyas G."/>
            <person name="Aluvathingal J."/>
            <person name="Nadendla S."/>
            <person name="Geyer C."/>
            <person name="Nandy P."/>
            <person name="Hobson J."/>
            <person name="Sichtig H."/>
        </authorList>
    </citation>
    <scope>NUCLEOTIDE SEQUENCE [LARGE SCALE GENOMIC DNA]</scope>
    <source>
        <strain evidence="5 7">FDAARGOS_185</strain>
    </source>
</reference>
<evidence type="ECO:0000313" key="4">
    <source>
        <dbReference type="EMBL" id="RVU94173.1"/>
    </source>
</evidence>
<keyword evidence="3" id="KW-0813">Transport</keyword>
<dbReference type="CDD" id="cd05566">
    <property type="entry name" value="PTS_IIB_galactitol"/>
    <property type="match status" value="1"/>
</dbReference>
<dbReference type="SUPFAM" id="SSF52794">
    <property type="entry name" value="PTS system IIB component-like"/>
    <property type="match status" value="1"/>
</dbReference>
<accession>A0A2N8Q142</accession>
<dbReference type="AlphaFoldDB" id="A0A2N8Q142"/>
<keyword evidence="1" id="KW-0808">Transferase</keyword>
<feature type="domain" description="Phosphotransferase system EIIB component type 2/3" evidence="2">
    <location>
        <begin position="7"/>
        <end position="65"/>
    </location>
</feature>
<proteinExistence type="predicted"/>
<organism evidence="5 7">
    <name type="scientific">Enterococcus avium</name>
    <name type="common">Streptococcus avium</name>
    <dbReference type="NCBI Taxonomy" id="33945"/>
    <lineage>
        <taxon>Bacteria</taxon>
        <taxon>Bacillati</taxon>
        <taxon>Bacillota</taxon>
        <taxon>Bacilli</taxon>
        <taxon>Lactobacillales</taxon>
        <taxon>Enterococcaceae</taxon>
        <taxon>Enterococcus</taxon>
    </lineage>
</organism>
<evidence type="ECO:0000313" key="3">
    <source>
        <dbReference type="EMBL" id="MDT2401649.1"/>
    </source>
</evidence>
<dbReference type="InterPro" id="IPR036095">
    <property type="entry name" value="PTS_EIIB-like_sf"/>
</dbReference>
<dbReference type="EMBL" id="PDXQ01000001">
    <property type="protein sequence ID" value="TRZ34922.1"/>
    <property type="molecule type" value="Genomic_DNA"/>
</dbReference>
<sequence>MVKRLNVISVCGSGTVTSSMVAGKVRDFLDDHGIKAKTVEVNPGGVEDQLSSGSWDLIVHTSPLKGKYDLPTINAVGLLSGMGEEEFFDELLETSEKLVN</sequence>
<dbReference type="GO" id="GO:0008982">
    <property type="term" value="F:protein-N(PI)-phosphohistidine-sugar phosphotransferase activity"/>
    <property type="evidence" value="ECO:0007669"/>
    <property type="project" value="InterPro"/>
</dbReference>
<dbReference type="RefSeq" id="WP_016181145.1">
    <property type="nucleotide sequence ID" value="NZ_CAAKNX010000010.1"/>
</dbReference>
<evidence type="ECO:0000256" key="1">
    <source>
        <dbReference type="ARBA" id="ARBA00022679"/>
    </source>
</evidence>
<evidence type="ECO:0000313" key="6">
    <source>
        <dbReference type="Proteomes" id="UP000288388"/>
    </source>
</evidence>
<dbReference type="Proteomes" id="UP000316316">
    <property type="component" value="Unassembled WGS sequence"/>
</dbReference>
<evidence type="ECO:0000313" key="7">
    <source>
        <dbReference type="Proteomes" id="UP000316316"/>
    </source>
</evidence>
<dbReference type="Pfam" id="PF02302">
    <property type="entry name" value="PTS_IIB"/>
    <property type="match status" value="1"/>
</dbReference>
<dbReference type="EMBL" id="JARPWH010000010">
    <property type="protein sequence ID" value="MDT2401649.1"/>
    <property type="molecule type" value="Genomic_DNA"/>
</dbReference>
<reference evidence="3" key="3">
    <citation type="submission" date="2023-03" db="EMBL/GenBank/DDBJ databases">
        <authorList>
            <person name="Shen W."/>
            <person name="Cai J."/>
        </authorList>
    </citation>
    <scope>NUCLEOTIDE SEQUENCE</scope>
    <source>
        <strain evidence="3">P33-2</strain>
    </source>
</reference>
<name>A0A2N8Q142_ENTAV</name>
<comment type="caution">
    <text evidence="5">The sequence shown here is derived from an EMBL/GenBank/DDBJ whole genome shotgun (WGS) entry which is preliminary data.</text>
</comment>
<dbReference type="Proteomes" id="UP001260773">
    <property type="component" value="Unassembled WGS sequence"/>
</dbReference>
<evidence type="ECO:0000259" key="2">
    <source>
        <dbReference type="Pfam" id="PF02302"/>
    </source>
</evidence>
<evidence type="ECO:0000313" key="5">
    <source>
        <dbReference type="EMBL" id="TRZ34922.1"/>
    </source>
</evidence>
<dbReference type="Proteomes" id="UP000288388">
    <property type="component" value="Unassembled WGS sequence"/>
</dbReference>
<gene>
    <name evidence="5" type="ORF">AUF17_12800</name>
    <name evidence="4" type="ORF">EK398_04570</name>
    <name evidence="3" type="ORF">P7D43_04630</name>
</gene>